<protein>
    <submittedName>
        <fullName evidence="2">Uncharacterized protein</fullName>
    </submittedName>
</protein>
<reference evidence="2 3" key="1">
    <citation type="journal article" date="2021" name="Sci. Rep.">
        <title>The distribution of antibiotic resistance genes in chicken gut microbiota commensals.</title>
        <authorList>
            <person name="Juricova H."/>
            <person name="Matiasovicova J."/>
            <person name="Kubasova T."/>
            <person name="Cejkova D."/>
            <person name="Rychlik I."/>
        </authorList>
    </citation>
    <scope>NUCLEOTIDE SEQUENCE [LARGE SCALE GENOMIC DNA]</scope>
    <source>
        <strain evidence="2 3">An819</strain>
    </source>
</reference>
<dbReference type="Proteomes" id="UP000764045">
    <property type="component" value="Unassembled WGS sequence"/>
</dbReference>
<accession>A0A938WNX8</accession>
<dbReference type="AlphaFoldDB" id="A0A938WNX8"/>
<keyword evidence="3" id="KW-1185">Reference proteome</keyword>
<evidence type="ECO:0000313" key="3">
    <source>
        <dbReference type="Proteomes" id="UP000764045"/>
    </source>
</evidence>
<feature type="signal peptide" evidence="1">
    <location>
        <begin position="1"/>
        <end position="17"/>
    </location>
</feature>
<keyword evidence="1" id="KW-0732">Signal</keyword>
<proteinExistence type="predicted"/>
<dbReference type="RefSeq" id="WP_205110533.1">
    <property type="nucleotide sequence ID" value="NZ_JACJJL010000018.1"/>
</dbReference>
<gene>
    <name evidence="2" type="ORF">H6B30_10940</name>
</gene>
<organism evidence="2 3">
    <name type="scientific">Marseilla massiliensis</name>
    <dbReference type="NCBI Taxonomy" id="1841864"/>
    <lineage>
        <taxon>Bacteria</taxon>
        <taxon>Pseudomonadati</taxon>
        <taxon>Bacteroidota</taxon>
        <taxon>Bacteroidia</taxon>
        <taxon>Bacteroidales</taxon>
        <taxon>Prevotellaceae</taxon>
        <taxon>Marseilla</taxon>
    </lineage>
</organism>
<dbReference type="EMBL" id="JACJJL010000018">
    <property type="protein sequence ID" value="MBM6662256.1"/>
    <property type="molecule type" value="Genomic_DNA"/>
</dbReference>
<feature type="chain" id="PRO_5037689622" evidence="1">
    <location>
        <begin position="18"/>
        <end position="214"/>
    </location>
</feature>
<name>A0A938WNX8_9BACT</name>
<evidence type="ECO:0000256" key="1">
    <source>
        <dbReference type="SAM" id="SignalP"/>
    </source>
</evidence>
<evidence type="ECO:0000313" key="2">
    <source>
        <dbReference type="EMBL" id="MBM6662256.1"/>
    </source>
</evidence>
<comment type="caution">
    <text evidence="2">The sequence shown here is derived from an EMBL/GenBank/DDBJ whole genome shotgun (WGS) entry which is preliminary data.</text>
</comment>
<sequence>MKKIALFIICASMVAIGMGQTMPGRITRTTVFETFRPAIITLNDGKLLKQNEANIFLKNSSLVYKHGRLNMEADMDQVESVNFGDCEYVRVDSVLARVVDTLNNDKLLCVSLIDVDAYRTQLLNNRQITNLELREFVNVNGSDASPEVQSNYPMRNTFYYDIDGKIIKVHERNLKKYINDKNRRLYKTLLQSPDFSWEDPTSLIKLLKLITATT</sequence>